<dbReference type="InterPro" id="IPR057589">
    <property type="entry name" value="GT_PLOD"/>
</dbReference>
<reference evidence="3 4" key="2">
    <citation type="submission" date="2018-11" db="EMBL/GenBank/DDBJ databases">
        <authorList>
            <consortium name="Pathogen Informatics"/>
        </authorList>
    </citation>
    <scope>NUCLEOTIDE SEQUENCE [LARGE SCALE GENOMIC DNA]</scope>
</reference>
<keyword evidence="1" id="KW-0732">Signal</keyword>
<dbReference type="Proteomes" id="UP000267096">
    <property type="component" value="Unassembled WGS sequence"/>
</dbReference>
<evidence type="ECO:0000313" key="4">
    <source>
        <dbReference type="Proteomes" id="UP000267096"/>
    </source>
</evidence>
<dbReference type="Pfam" id="PF25342">
    <property type="entry name" value="GT_PLOD"/>
    <property type="match status" value="1"/>
</dbReference>
<dbReference type="EMBL" id="UYRR01036341">
    <property type="protein sequence ID" value="VDK66803.1"/>
    <property type="molecule type" value="Genomic_DNA"/>
</dbReference>
<gene>
    <name evidence="3" type="ORF">ASIM_LOCUS18948</name>
</gene>
<dbReference type="OrthoDB" id="69177at2759"/>
<protein>
    <submittedName>
        <fullName evidence="5">Procollagen-lysine,2-oxoglutarate 5-dioxygenase (inferred by orthology to a C. elegans protein)</fullName>
    </submittedName>
</protein>
<feature type="signal peptide" evidence="1">
    <location>
        <begin position="1"/>
        <end position="23"/>
    </location>
</feature>
<evidence type="ECO:0000259" key="2">
    <source>
        <dbReference type="Pfam" id="PF25342"/>
    </source>
</evidence>
<feature type="domain" description="PLOD1-3-like GT" evidence="2">
    <location>
        <begin position="27"/>
        <end position="221"/>
    </location>
</feature>
<proteinExistence type="predicted"/>
<keyword evidence="4" id="KW-1185">Reference proteome</keyword>
<evidence type="ECO:0000313" key="3">
    <source>
        <dbReference type="EMBL" id="VDK66803.1"/>
    </source>
</evidence>
<evidence type="ECO:0000256" key="1">
    <source>
        <dbReference type="SAM" id="SignalP"/>
    </source>
</evidence>
<dbReference type="AlphaFoldDB" id="A0A0M3KF00"/>
<dbReference type="WBParaSite" id="ASIM_0001955901-mRNA-1">
    <property type="protein sequence ID" value="ASIM_0001955901-mRNA-1"/>
    <property type="gene ID" value="ASIM_0001955901"/>
</dbReference>
<dbReference type="PANTHER" id="PTHR10730">
    <property type="entry name" value="PROCOLLAGEN-LYSINE,2-OXOGLUTARATE 5-DIOXYGENASE/GLYCOSYLTRANSFERASE 25 FAMILY MEMBER"/>
    <property type="match status" value="1"/>
</dbReference>
<dbReference type="PANTHER" id="PTHR10730:SF45">
    <property type="entry name" value="PROCOLLAGEN-LYSINE,2-OXOGLUTARATE 5-DIOXYGENASE"/>
    <property type="match status" value="1"/>
</dbReference>
<name>A0A0M3KF00_ANISI</name>
<dbReference type="InterPro" id="IPR050757">
    <property type="entry name" value="Collagen_mod_GT25"/>
</dbReference>
<sequence>MLSRVGVFSLLTLVLLLSDSVNAQSLSLKVITIATRQTDGLQRLQRSARSFGLSLEIVGSDLPHRPAELDGAEKIRLLKQSLEKDKGRNDLVVLYTEADTSVLNGAEDEILKRFTESFPESRIVFSASRSCFPDESLQERYPSVKKGKRFLDSKSFIGYATDLFNLLESAEAENEIKDEQLIYTQLFLNEQIRVSIDSKSELLQSVDVSVDELRLDFSDNGDAYVSGIPSHNNSI</sequence>
<feature type="chain" id="PRO_5043121454" evidence="1">
    <location>
        <begin position="24"/>
        <end position="235"/>
    </location>
</feature>
<reference evidence="5" key="1">
    <citation type="submission" date="2017-02" db="UniProtKB">
        <authorList>
            <consortium name="WormBaseParasite"/>
        </authorList>
    </citation>
    <scope>IDENTIFICATION</scope>
</reference>
<evidence type="ECO:0000313" key="5">
    <source>
        <dbReference type="WBParaSite" id="ASIM_0001955901-mRNA-1"/>
    </source>
</evidence>
<accession>A0A0M3KF00</accession>
<organism evidence="5">
    <name type="scientific">Anisakis simplex</name>
    <name type="common">Herring worm</name>
    <dbReference type="NCBI Taxonomy" id="6269"/>
    <lineage>
        <taxon>Eukaryota</taxon>
        <taxon>Metazoa</taxon>
        <taxon>Ecdysozoa</taxon>
        <taxon>Nematoda</taxon>
        <taxon>Chromadorea</taxon>
        <taxon>Rhabditida</taxon>
        <taxon>Spirurina</taxon>
        <taxon>Ascaridomorpha</taxon>
        <taxon>Ascaridoidea</taxon>
        <taxon>Anisakidae</taxon>
        <taxon>Anisakis</taxon>
        <taxon>Anisakis simplex complex</taxon>
    </lineage>
</organism>